<evidence type="ECO:0000313" key="5">
    <source>
        <dbReference type="Proteomes" id="UP000054598"/>
    </source>
</evidence>
<dbReference type="PRINTS" id="PR00455">
    <property type="entry name" value="HTHTETR"/>
</dbReference>
<name>A0A117MF36_9EURY</name>
<organism evidence="4 5">
    <name type="scientific">Methanoculleus marisnigri</name>
    <dbReference type="NCBI Taxonomy" id="2198"/>
    <lineage>
        <taxon>Archaea</taxon>
        <taxon>Methanobacteriati</taxon>
        <taxon>Methanobacteriota</taxon>
        <taxon>Stenosarchaea group</taxon>
        <taxon>Methanomicrobia</taxon>
        <taxon>Methanomicrobiales</taxon>
        <taxon>Methanomicrobiaceae</taxon>
        <taxon>Methanoculleus</taxon>
    </lineage>
</organism>
<proteinExistence type="predicted"/>
<comment type="caution">
    <text evidence="4">The sequence shown here is derived from an EMBL/GenBank/DDBJ whole genome shotgun (WGS) entry which is preliminary data.</text>
</comment>
<feature type="domain" description="HTH tetR-type" evidence="3">
    <location>
        <begin position="6"/>
        <end position="66"/>
    </location>
</feature>
<dbReference type="InterPro" id="IPR050109">
    <property type="entry name" value="HTH-type_TetR-like_transc_reg"/>
</dbReference>
<dbReference type="AlphaFoldDB" id="A0A117MF36"/>
<dbReference type="Proteomes" id="UP000054598">
    <property type="component" value="Unassembled WGS sequence"/>
</dbReference>
<dbReference type="Gene3D" id="1.10.357.10">
    <property type="entry name" value="Tetracycline Repressor, domain 2"/>
    <property type="match status" value="1"/>
</dbReference>
<dbReference type="InterPro" id="IPR009057">
    <property type="entry name" value="Homeodomain-like_sf"/>
</dbReference>
<evidence type="ECO:0000256" key="1">
    <source>
        <dbReference type="ARBA" id="ARBA00023125"/>
    </source>
</evidence>
<keyword evidence="1 2" id="KW-0238">DNA-binding</keyword>
<dbReference type="SUPFAM" id="SSF46689">
    <property type="entry name" value="Homeodomain-like"/>
    <property type="match status" value="1"/>
</dbReference>
<sequence>MTEVRNEKKTAIADTAVRLFTERGFHGTPTSLIAREAGVSNGTLFHYFPTKEELINFAYYEIKGRMANEIARGVEEGRTNEDKVRRIWRNAILWGVDHPDEYMFVQQFRSSPFIKKLPPEEVLKDAAAAFEVLTEIIGESCLRDMEIEVAFAVIYSPIDAVVRSIINSGGDLERDRLIDASFGIVWRGMTGE</sequence>
<accession>A0A117MF36</accession>
<feature type="DNA-binding region" description="H-T-H motif" evidence="2">
    <location>
        <begin position="29"/>
        <end position="48"/>
    </location>
</feature>
<dbReference type="Pfam" id="PF00440">
    <property type="entry name" value="TetR_N"/>
    <property type="match status" value="1"/>
</dbReference>
<protein>
    <submittedName>
        <fullName evidence="4">Transcriptional regulator, TetR family</fullName>
    </submittedName>
</protein>
<dbReference type="InterPro" id="IPR036271">
    <property type="entry name" value="Tet_transcr_reg_TetR-rel_C_sf"/>
</dbReference>
<dbReference type="PATRIC" id="fig|2198.3.peg.1260"/>
<dbReference type="SUPFAM" id="SSF48498">
    <property type="entry name" value="Tetracyclin repressor-like, C-terminal domain"/>
    <property type="match status" value="1"/>
</dbReference>
<dbReference type="InterPro" id="IPR001647">
    <property type="entry name" value="HTH_TetR"/>
</dbReference>
<dbReference type="GO" id="GO:0003677">
    <property type="term" value="F:DNA binding"/>
    <property type="evidence" value="ECO:0007669"/>
    <property type="project" value="UniProtKB-UniRule"/>
</dbReference>
<dbReference type="PANTHER" id="PTHR30055">
    <property type="entry name" value="HTH-TYPE TRANSCRIPTIONAL REGULATOR RUTR"/>
    <property type="match status" value="1"/>
</dbReference>
<dbReference type="PANTHER" id="PTHR30055:SF222">
    <property type="entry name" value="REGULATORY PROTEIN"/>
    <property type="match status" value="1"/>
</dbReference>
<evidence type="ECO:0000256" key="2">
    <source>
        <dbReference type="PROSITE-ProRule" id="PRU00335"/>
    </source>
</evidence>
<gene>
    <name evidence="4" type="ORF">XE10_1340</name>
</gene>
<dbReference type="EMBL" id="LGHE01000156">
    <property type="protein sequence ID" value="KUL00617.1"/>
    <property type="molecule type" value="Genomic_DNA"/>
</dbReference>
<dbReference type="PROSITE" id="PS50977">
    <property type="entry name" value="HTH_TETR_2"/>
    <property type="match status" value="1"/>
</dbReference>
<evidence type="ECO:0000259" key="3">
    <source>
        <dbReference type="PROSITE" id="PS50977"/>
    </source>
</evidence>
<evidence type="ECO:0000313" key="4">
    <source>
        <dbReference type="EMBL" id="KUL00617.1"/>
    </source>
</evidence>
<reference evidence="5" key="1">
    <citation type="journal article" date="2015" name="MBio">
        <title>Genome-Resolved Metagenomic Analysis Reveals Roles for Candidate Phyla and Other Microbial Community Members in Biogeochemical Transformations in Oil Reservoirs.</title>
        <authorList>
            <person name="Hu P."/>
            <person name="Tom L."/>
            <person name="Singh A."/>
            <person name="Thomas B.C."/>
            <person name="Baker B.J."/>
            <person name="Piceno Y.M."/>
            <person name="Andersen G.L."/>
            <person name="Banfield J.F."/>
        </authorList>
    </citation>
    <scope>NUCLEOTIDE SEQUENCE [LARGE SCALE GENOMIC DNA]</scope>
</reference>